<sequence>MGGDGKRTKLPWLGVARDVDDDGGPFTNCSSDLHIFDDDDDASPVTTSTRCPAKDDFDAECTDDAHELKSANGILIKWIVD</sequence>
<evidence type="ECO:0000313" key="1">
    <source>
        <dbReference type="EMBL" id="EEE64994.1"/>
    </source>
</evidence>
<name>B9FR83_ORYSJ</name>
<reference evidence="1" key="1">
    <citation type="journal article" date="2005" name="PLoS Biol.">
        <title>The genomes of Oryza sativa: a history of duplications.</title>
        <authorList>
            <person name="Yu J."/>
            <person name="Wang J."/>
            <person name="Lin W."/>
            <person name="Li S."/>
            <person name="Li H."/>
            <person name="Zhou J."/>
            <person name="Ni P."/>
            <person name="Dong W."/>
            <person name="Hu S."/>
            <person name="Zeng C."/>
            <person name="Zhang J."/>
            <person name="Zhang Y."/>
            <person name="Li R."/>
            <person name="Xu Z."/>
            <person name="Li S."/>
            <person name="Li X."/>
            <person name="Zheng H."/>
            <person name="Cong L."/>
            <person name="Lin L."/>
            <person name="Yin J."/>
            <person name="Geng J."/>
            <person name="Li G."/>
            <person name="Shi J."/>
            <person name="Liu J."/>
            <person name="Lv H."/>
            <person name="Li J."/>
            <person name="Wang J."/>
            <person name="Deng Y."/>
            <person name="Ran L."/>
            <person name="Shi X."/>
            <person name="Wang X."/>
            <person name="Wu Q."/>
            <person name="Li C."/>
            <person name="Ren X."/>
            <person name="Wang J."/>
            <person name="Wang X."/>
            <person name="Li D."/>
            <person name="Liu D."/>
            <person name="Zhang X."/>
            <person name="Ji Z."/>
            <person name="Zhao W."/>
            <person name="Sun Y."/>
            <person name="Zhang Z."/>
            <person name="Bao J."/>
            <person name="Han Y."/>
            <person name="Dong L."/>
            <person name="Ji J."/>
            <person name="Chen P."/>
            <person name="Wu S."/>
            <person name="Liu J."/>
            <person name="Xiao Y."/>
            <person name="Bu D."/>
            <person name="Tan J."/>
            <person name="Yang L."/>
            <person name="Ye C."/>
            <person name="Zhang J."/>
            <person name="Xu J."/>
            <person name="Zhou Y."/>
            <person name="Yu Y."/>
            <person name="Zhang B."/>
            <person name="Zhuang S."/>
            <person name="Wei H."/>
            <person name="Liu B."/>
            <person name="Lei M."/>
            <person name="Yu H."/>
            <person name="Li Y."/>
            <person name="Xu H."/>
            <person name="Wei S."/>
            <person name="He X."/>
            <person name="Fang L."/>
            <person name="Zhang Z."/>
            <person name="Zhang Y."/>
            <person name="Huang X."/>
            <person name="Su Z."/>
            <person name="Tong W."/>
            <person name="Li J."/>
            <person name="Tong Z."/>
            <person name="Li S."/>
            <person name="Ye J."/>
            <person name="Wang L."/>
            <person name="Fang L."/>
            <person name="Lei T."/>
            <person name="Chen C."/>
            <person name="Chen H."/>
            <person name="Xu Z."/>
            <person name="Li H."/>
            <person name="Huang H."/>
            <person name="Zhang F."/>
            <person name="Xu H."/>
            <person name="Li N."/>
            <person name="Zhao C."/>
            <person name="Li S."/>
            <person name="Dong L."/>
            <person name="Huang Y."/>
            <person name="Li L."/>
            <person name="Xi Y."/>
            <person name="Qi Q."/>
            <person name="Li W."/>
            <person name="Zhang B."/>
            <person name="Hu W."/>
            <person name="Zhang Y."/>
            <person name="Tian X."/>
            <person name="Jiao Y."/>
            <person name="Liang X."/>
            <person name="Jin J."/>
            <person name="Gao L."/>
            <person name="Zheng W."/>
            <person name="Hao B."/>
            <person name="Liu S."/>
            <person name="Wang W."/>
            <person name="Yuan L."/>
            <person name="Cao M."/>
            <person name="McDermott J."/>
            <person name="Samudrala R."/>
            <person name="Wang J."/>
            <person name="Wong G.K."/>
            <person name="Yang H."/>
        </authorList>
    </citation>
    <scope>NUCLEOTIDE SEQUENCE [LARGE SCALE GENOMIC DNA]</scope>
</reference>
<proteinExistence type="predicted"/>
<accession>B9FR83</accession>
<dbReference type="Proteomes" id="UP000007752">
    <property type="component" value="Chromosome 6"/>
</dbReference>
<organism evidence="1">
    <name type="scientific">Oryza sativa subsp. japonica</name>
    <name type="common">Rice</name>
    <dbReference type="NCBI Taxonomy" id="39947"/>
    <lineage>
        <taxon>Eukaryota</taxon>
        <taxon>Viridiplantae</taxon>
        <taxon>Streptophyta</taxon>
        <taxon>Embryophyta</taxon>
        <taxon>Tracheophyta</taxon>
        <taxon>Spermatophyta</taxon>
        <taxon>Magnoliopsida</taxon>
        <taxon>Liliopsida</taxon>
        <taxon>Poales</taxon>
        <taxon>Poaceae</taxon>
        <taxon>BOP clade</taxon>
        <taxon>Oryzoideae</taxon>
        <taxon>Oryzeae</taxon>
        <taxon>Oryzinae</taxon>
        <taxon>Oryza</taxon>
        <taxon>Oryza sativa</taxon>
    </lineage>
</organism>
<dbReference type="EMBL" id="CM000143">
    <property type="protein sequence ID" value="EEE64994.1"/>
    <property type="molecule type" value="Genomic_DNA"/>
</dbReference>
<protein>
    <submittedName>
        <fullName evidence="1">Uncharacterized protein</fullName>
    </submittedName>
</protein>
<reference evidence="1" key="2">
    <citation type="submission" date="2008-12" db="EMBL/GenBank/DDBJ databases">
        <title>Improved gene annotation of the rice (Oryza sativa) genomes.</title>
        <authorList>
            <person name="Wang J."/>
            <person name="Li R."/>
            <person name="Fan W."/>
            <person name="Huang Q."/>
            <person name="Zhang J."/>
            <person name="Zhou Y."/>
            <person name="Hu Y."/>
            <person name="Zi S."/>
            <person name="Li J."/>
            <person name="Ni P."/>
            <person name="Zheng H."/>
            <person name="Zhang Y."/>
            <person name="Zhao M."/>
            <person name="Hao Q."/>
            <person name="McDermott J."/>
            <person name="Samudrala R."/>
            <person name="Kristiansen K."/>
            <person name="Wong G.K.-S."/>
        </authorList>
    </citation>
    <scope>NUCLEOTIDE SEQUENCE</scope>
</reference>
<gene>
    <name evidence="1" type="ORF">OsJ_19914</name>
</gene>
<dbReference type="AlphaFoldDB" id="B9FR83"/>